<proteinExistence type="inferred from homology"/>
<feature type="domain" description="AB hydrolase-1" evidence="2">
    <location>
        <begin position="20"/>
        <end position="254"/>
    </location>
</feature>
<evidence type="ECO:0000259" key="2">
    <source>
        <dbReference type="Pfam" id="PF12697"/>
    </source>
</evidence>
<dbReference type="eggNOG" id="COG0596">
    <property type="taxonomic scope" value="Bacteria"/>
</dbReference>
<dbReference type="PANTHER" id="PTHR43039">
    <property type="entry name" value="ESTERASE-RELATED"/>
    <property type="match status" value="1"/>
</dbReference>
<accession>E6X8G6</accession>
<comment type="similarity">
    <text evidence="1">Belongs to the AB hydrolase superfamily.</text>
</comment>
<evidence type="ECO:0000313" key="3">
    <source>
        <dbReference type="EMBL" id="ADV50822.1"/>
    </source>
</evidence>
<dbReference type="InterPro" id="IPR000073">
    <property type="entry name" value="AB_hydrolase_1"/>
</dbReference>
<dbReference type="STRING" id="688270.Celal_3560"/>
<dbReference type="Pfam" id="PF12697">
    <property type="entry name" value="Abhydrolase_6"/>
    <property type="match status" value="1"/>
</dbReference>
<evidence type="ECO:0000256" key="1">
    <source>
        <dbReference type="ARBA" id="ARBA00008645"/>
    </source>
</evidence>
<dbReference type="SUPFAM" id="SSF53474">
    <property type="entry name" value="alpha/beta-Hydrolases"/>
    <property type="match status" value="1"/>
</dbReference>
<dbReference type="GO" id="GO:0016787">
    <property type="term" value="F:hydrolase activity"/>
    <property type="evidence" value="ECO:0007669"/>
    <property type="project" value="UniProtKB-KW"/>
</dbReference>
<sequence>MDIVKRNNVKVLGNGSKVIMFAHGFGCDQNMWRFITPSFTDNYKIILFDYVGSGNSDLSAYNTQKYDSLYGYAQDVIDICHEMNLHNVVFVGHSVSSIIGTLASLQSPGIFERLIFVSPSPRYINDMDYKGGFSKEDLEGLLEVMSNNYTGWANLLAPMVMQNPERPGLTKELENSFCTSDPFVTRQFAKVTFFSDNREDLKKIKIPTLILQCTDDAIAPSNVGAYIHQQITGSTLVKMKAKGHCPHMSHPEETIGCIKEFLEQ</sequence>
<dbReference type="RefSeq" id="WP_013552273.1">
    <property type="nucleotide sequence ID" value="NC_014934.1"/>
</dbReference>
<keyword evidence="4" id="KW-1185">Reference proteome</keyword>
<dbReference type="InterPro" id="IPR029058">
    <property type="entry name" value="AB_hydrolase_fold"/>
</dbReference>
<dbReference type="EMBL" id="CP002453">
    <property type="protein sequence ID" value="ADV50822.1"/>
    <property type="molecule type" value="Genomic_DNA"/>
</dbReference>
<reference evidence="3 4" key="1">
    <citation type="journal article" date="2010" name="Stand. Genomic Sci.">
        <title>Complete genome sequence of Cellulophaga algicola type strain (IC166).</title>
        <authorList>
            <person name="Abt B."/>
            <person name="Lu M."/>
            <person name="Misra M."/>
            <person name="Han C."/>
            <person name="Nolan M."/>
            <person name="Lucas S."/>
            <person name="Hammon N."/>
            <person name="Deshpande S."/>
            <person name="Cheng J.F."/>
            <person name="Tapia R."/>
            <person name="Goodwin L."/>
            <person name="Pitluck S."/>
            <person name="Liolios K."/>
            <person name="Pagani I."/>
            <person name="Ivanova N."/>
            <person name="Mavromatis K."/>
            <person name="Ovchinikova G."/>
            <person name="Pati A."/>
            <person name="Chen A."/>
            <person name="Palaniappan K."/>
            <person name="Land M."/>
            <person name="Hauser L."/>
            <person name="Chang Y.J."/>
            <person name="Jeffries C.D."/>
            <person name="Detter J.C."/>
            <person name="Brambilla E."/>
            <person name="Rohde M."/>
            <person name="Tindall B.J."/>
            <person name="Goker M."/>
            <person name="Woyke T."/>
            <person name="Bristow J."/>
            <person name="Eisen J.A."/>
            <person name="Markowitz V."/>
            <person name="Hugenholtz P."/>
            <person name="Kyrpides N.C."/>
            <person name="Klenk H.P."/>
            <person name="Lapidus A."/>
        </authorList>
    </citation>
    <scope>NUCLEOTIDE SEQUENCE [LARGE SCALE GENOMIC DNA]</scope>
    <source>
        <strain evidence="4">DSM 14237 / IC166 / ACAM 630</strain>
    </source>
</reference>
<evidence type="ECO:0000313" key="4">
    <source>
        <dbReference type="Proteomes" id="UP000008634"/>
    </source>
</evidence>
<dbReference type="HOGENOM" id="CLU_020336_30_0_10"/>
<dbReference type="Proteomes" id="UP000008634">
    <property type="component" value="Chromosome"/>
</dbReference>
<dbReference type="Gene3D" id="3.40.50.1820">
    <property type="entry name" value="alpha/beta hydrolase"/>
    <property type="match status" value="1"/>
</dbReference>
<name>E6X8G6_CELAD</name>
<dbReference type="KEGG" id="cao:Celal_3560"/>
<organism evidence="3 4">
    <name type="scientific">Cellulophaga algicola (strain DSM 14237 / IC166 / ACAM 630)</name>
    <dbReference type="NCBI Taxonomy" id="688270"/>
    <lineage>
        <taxon>Bacteria</taxon>
        <taxon>Pseudomonadati</taxon>
        <taxon>Bacteroidota</taxon>
        <taxon>Flavobacteriia</taxon>
        <taxon>Flavobacteriales</taxon>
        <taxon>Flavobacteriaceae</taxon>
        <taxon>Cellulophaga</taxon>
    </lineage>
</organism>
<gene>
    <name evidence="3" type="ordered locus">Celal_3560</name>
</gene>
<dbReference type="AlphaFoldDB" id="E6X8G6"/>
<keyword evidence="3" id="KW-0378">Hydrolase</keyword>
<protein>
    <submittedName>
        <fullName evidence="3">Alpha/beta hydrolase fold protein</fullName>
    </submittedName>
</protein>
<dbReference type="OrthoDB" id="9780932at2"/>